<dbReference type="AlphaFoldDB" id="A0A1I1GSG8"/>
<evidence type="ECO:0000256" key="1">
    <source>
        <dbReference type="SAM" id="MobiDB-lite"/>
    </source>
</evidence>
<dbReference type="Proteomes" id="UP000199058">
    <property type="component" value="Unassembled WGS sequence"/>
</dbReference>
<dbReference type="RefSeq" id="WP_091961520.1">
    <property type="nucleotide sequence ID" value="NZ_FOLH01000003.1"/>
</dbReference>
<gene>
    <name evidence="2" type="ORF">SAMN05660443_1527</name>
</gene>
<sequence>MNTFKKAAQKRLKQQGGSLKKQSTSTATPEAVSEDALIQLSQMIEELEQQSLTPEYRTRLLQKLEALQAYQRQVFHGQLPPGPYN</sequence>
<evidence type="ECO:0000313" key="3">
    <source>
        <dbReference type="Proteomes" id="UP000199058"/>
    </source>
</evidence>
<name>A0A1I1GSG8_9GAMM</name>
<reference evidence="2 3" key="1">
    <citation type="submission" date="2016-10" db="EMBL/GenBank/DDBJ databases">
        <authorList>
            <person name="de Groot N.N."/>
        </authorList>
    </citation>
    <scope>NUCLEOTIDE SEQUENCE [LARGE SCALE GENOMIC DNA]</scope>
    <source>
        <strain evidence="2 3">DSM 18438</strain>
    </source>
</reference>
<dbReference type="EMBL" id="FOLH01000003">
    <property type="protein sequence ID" value="SFC12818.1"/>
    <property type="molecule type" value="Genomic_DNA"/>
</dbReference>
<feature type="compositionally biased region" description="Polar residues" evidence="1">
    <location>
        <begin position="15"/>
        <end position="28"/>
    </location>
</feature>
<feature type="region of interest" description="Disordered" evidence="1">
    <location>
        <begin position="1"/>
        <end position="31"/>
    </location>
</feature>
<evidence type="ECO:0000313" key="2">
    <source>
        <dbReference type="EMBL" id="SFC12818.1"/>
    </source>
</evidence>
<organism evidence="2 3">
    <name type="scientific">Marinospirillum celere</name>
    <dbReference type="NCBI Taxonomy" id="1122252"/>
    <lineage>
        <taxon>Bacteria</taxon>
        <taxon>Pseudomonadati</taxon>
        <taxon>Pseudomonadota</taxon>
        <taxon>Gammaproteobacteria</taxon>
        <taxon>Oceanospirillales</taxon>
        <taxon>Oceanospirillaceae</taxon>
        <taxon>Marinospirillum</taxon>
    </lineage>
</organism>
<dbReference type="STRING" id="1122252.SAMN05660443_1527"/>
<proteinExistence type="predicted"/>
<protein>
    <submittedName>
        <fullName evidence="2">Uncharacterized protein</fullName>
    </submittedName>
</protein>
<accession>A0A1I1GSG8</accession>
<keyword evidence="3" id="KW-1185">Reference proteome</keyword>